<reference evidence="5" key="1">
    <citation type="submission" date="2009-09" db="EMBL/GenBank/DDBJ databases">
        <title>The complete genome of Nakamurella multipartita DSM 44233.</title>
        <authorList>
            <consortium name="US DOE Joint Genome Institute (JGI-PGF)"/>
            <person name="Lucas S."/>
            <person name="Copeland A."/>
            <person name="Lapidus A."/>
            <person name="Glavina del Rio T."/>
            <person name="Dalin E."/>
            <person name="Tice H."/>
            <person name="Bruce D."/>
            <person name="Goodwin L."/>
            <person name="Pitluck S."/>
            <person name="Kyrpides N."/>
            <person name="Mavromatis K."/>
            <person name="Ivanova N."/>
            <person name="Ovchinnikova G."/>
            <person name="Sims D."/>
            <person name="Meincke L."/>
            <person name="Brettin T."/>
            <person name="Detter J.C."/>
            <person name="Han C."/>
            <person name="Larimer F."/>
            <person name="Land M."/>
            <person name="Hauser L."/>
            <person name="Markowitz V."/>
            <person name="Cheng J.-F."/>
            <person name="Hugenholtz P."/>
            <person name="Woyke T."/>
            <person name="Wu D."/>
            <person name="Klenk H.-P."/>
            <person name="Eisen J.A."/>
        </authorList>
    </citation>
    <scope>NUCLEOTIDE SEQUENCE [LARGE SCALE GENOMIC DNA]</scope>
    <source>
        <strain evidence="5">ATCC 700099 / DSM 44233 / CIP 104796 / JCM 9543 / NBRC 105858 / Y-104</strain>
    </source>
</reference>
<dbReference type="PANTHER" id="PTHR30055">
    <property type="entry name" value="HTH-TYPE TRANSCRIPTIONAL REGULATOR RUTR"/>
    <property type="match status" value="1"/>
</dbReference>
<evidence type="ECO:0000259" key="3">
    <source>
        <dbReference type="PROSITE" id="PS50977"/>
    </source>
</evidence>
<dbReference type="InterPro" id="IPR009057">
    <property type="entry name" value="Homeodomain-like_sf"/>
</dbReference>
<dbReference type="RefSeq" id="WP_015747026.1">
    <property type="nucleotide sequence ID" value="NC_013235.1"/>
</dbReference>
<dbReference type="OrthoDB" id="3210235at2"/>
<dbReference type="InterPro" id="IPR001647">
    <property type="entry name" value="HTH_TetR"/>
</dbReference>
<dbReference type="PRINTS" id="PR00455">
    <property type="entry name" value="HTHTETR"/>
</dbReference>
<evidence type="ECO:0000256" key="2">
    <source>
        <dbReference type="PROSITE-ProRule" id="PRU00335"/>
    </source>
</evidence>
<feature type="domain" description="HTH tetR-type" evidence="3">
    <location>
        <begin position="14"/>
        <end position="74"/>
    </location>
</feature>
<dbReference type="HOGENOM" id="CLU_069356_10_0_11"/>
<dbReference type="Gene3D" id="1.10.10.60">
    <property type="entry name" value="Homeodomain-like"/>
    <property type="match status" value="1"/>
</dbReference>
<evidence type="ECO:0000313" key="5">
    <source>
        <dbReference type="Proteomes" id="UP000002218"/>
    </source>
</evidence>
<dbReference type="SUPFAM" id="SSF46689">
    <property type="entry name" value="Homeodomain-like"/>
    <property type="match status" value="1"/>
</dbReference>
<feature type="DNA-binding region" description="H-T-H motif" evidence="2">
    <location>
        <begin position="37"/>
        <end position="56"/>
    </location>
</feature>
<dbReference type="InterPro" id="IPR050109">
    <property type="entry name" value="HTH-type_TetR-like_transc_reg"/>
</dbReference>
<dbReference type="InParanoid" id="C8XG12"/>
<dbReference type="Gene3D" id="1.10.357.10">
    <property type="entry name" value="Tetracycline Repressor, domain 2"/>
    <property type="match status" value="1"/>
</dbReference>
<dbReference type="Proteomes" id="UP000002218">
    <property type="component" value="Chromosome"/>
</dbReference>
<dbReference type="STRING" id="479431.Namu_1733"/>
<dbReference type="KEGG" id="nml:Namu_1733"/>
<sequence>MSTAGRRGPSQERGVLLDRIVTVARASFAEHGWAGTTLRAVAREAGVDSRLVSYYFRDKTALLQACLQPPPGYLERIAVVAASPLPQRGSALVQTLLDAWNDPATAAVLRSIILTAAHEPVALDRLGLIFRESMIGVVARELDDDERLLRAGLVASQLVGLAMTRYLWRLQPIADLPDDAVVRLIGPAVAAFLVGPLPRPEPASGSTDDGPAA</sequence>
<dbReference type="GO" id="GO:0000976">
    <property type="term" value="F:transcription cis-regulatory region binding"/>
    <property type="evidence" value="ECO:0007669"/>
    <property type="project" value="TreeGrafter"/>
</dbReference>
<dbReference type="InterPro" id="IPR036271">
    <property type="entry name" value="Tet_transcr_reg_TetR-rel_C_sf"/>
</dbReference>
<keyword evidence="1 2" id="KW-0238">DNA-binding</keyword>
<dbReference type="InterPro" id="IPR041678">
    <property type="entry name" value="TetR_C_16"/>
</dbReference>
<dbReference type="SUPFAM" id="SSF48498">
    <property type="entry name" value="Tetracyclin repressor-like, C-terminal domain"/>
    <property type="match status" value="1"/>
</dbReference>
<dbReference type="eggNOG" id="COG1309">
    <property type="taxonomic scope" value="Bacteria"/>
</dbReference>
<dbReference type="GO" id="GO:0003700">
    <property type="term" value="F:DNA-binding transcription factor activity"/>
    <property type="evidence" value="ECO:0007669"/>
    <property type="project" value="TreeGrafter"/>
</dbReference>
<name>C8XG12_NAKMY</name>
<dbReference type="PANTHER" id="PTHR30055:SF235">
    <property type="entry name" value="TRANSCRIPTIONAL REGULATORY PROTEIN"/>
    <property type="match status" value="1"/>
</dbReference>
<accession>C8XG12</accession>
<reference evidence="4 5" key="2">
    <citation type="journal article" date="2010" name="Stand. Genomic Sci.">
        <title>Complete genome sequence of Nakamurella multipartita type strain (Y-104).</title>
        <authorList>
            <person name="Tice H."/>
            <person name="Mayilraj S."/>
            <person name="Sims D."/>
            <person name="Lapidus A."/>
            <person name="Nolan M."/>
            <person name="Lucas S."/>
            <person name="Glavina Del Rio T."/>
            <person name="Copeland A."/>
            <person name="Cheng J.F."/>
            <person name="Meincke L."/>
            <person name="Bruce D."/>
            <person name="Goodwin L."/>
            <person name="Pitluck S."/>
            <person name="Ivanova N."/>
            <person name="Mavromatis K."/>
            <person name="Ovchinnikova G."/>
            <person name="Pati A."/>
            <person name="Chen A."/>
            <person name="Palaniappan K."/>
            <person name="Land M."/>
            <person name="Hauser L."/>
            <person name="Chang Y.J."/>
            <person name="Jeffries C.D."/>
            <person name="Detter J.C."/>
            <person name="Brettin T."/>
            <person name="Rohde M."/>
            <person name="Goker M."/>
            <person name="Bristow J."/>
            <person name="Eisen J.A."/>
            <person name="Markowitz V."/>
            <person name="Hugenholtz P."/>
            <person name="Kyrpides N.C."/>
            <person name="Klenk H.P."/>
            <person name="Chen F."/>
        </authorList>
    </citation>
    <scope>NUCLEOTIDE SEQUENCE [LARGE SCALE GENOMIC DNA]</scope>
    <source>
        <strain evidence="5">ATCC 700099 / DSM 44233 / CIP 104796 / JCM 9543 / NBRC 105858 / Y-104</strain>
    </source>
</reference>
<evidence type="ECO:0000256" key="1">
    <source>
        <dbReference type="ARBA" id="ARBA00023125"/>
    </source>
</evidence>
<dbReference type="AlphaFoldDB" id="C8XG12"/>
<keyword evidence="5" id="KW-1185">Reference proteome</keyword>
<gene>
    <name evidence="4" type="ordered locus">Namu_1733</name>
</gene>
<organism evidence="4 5">
    <name type="scientific">Nakamurella multipartita (strain ATCC 700099 / DSM 44233 / CIP 104796 / JCM 9543 / NBRC 105858 / Y-104)</name>
    <name type="common">Microsphaera multipartita</name>
    <dbReference type="NCBI Taxonomy" id="479431"/>
    <lineage>
        <taxon>Bacteria</taxon>
        <taxon>Bacillati</taxon>
        <taxon>Actinomycetota</taxon>
        <taxon>Actinomycetes</taxon>
        <taxon>Nakamurellales</taxon>
        <taxon>Nakamurellaceae</taxon>
        <taxon>Nakamurella</taxon>
    </lineage>
</organism>
<evidence type="ECO:0000313" key="4">
    <source>
        <dbReference type="EMBL" id="ACV78123.1"/>
    </source>
</evidence>
<protein>
    <submittedName>
        <fullName evidence="4">Transcriptional regulator, TetR family</fullName>
    </submittedName>
</protein>
<dbReference type="EMBL" id="CP001737">
    <property type="protein sequence ID" value="ACV78123.1"/>
    <property type="molecule type" value="Genomic_DNA"/>
</dbReference>
<dbReference type="Pfam" id="PF17920">
    <property type="entry name" value="TetR_C_16"/>
    <property type="match status" value="1"/>
</dbReference>
<dbReference type="PROSITE" id="PS50977">
    <property type="entry name" value="HTH_TETR_2"/>
    <property type="match status" value="1"/>
</dbReference>
<dbReference type="Pfam" id="PF00440">
    <property type="entry name" value="TetR_N"/>
    <property type="match status" value="1"/>
</dbReference>
<proteinExistence type="predicted"/>